<keyword evidence="1" id="KW-0479">Metal-binding</keyword>
<dbReference type="GO" id="GO:0008270">
    <property type="term" value="F:zinc ion binding"/>
    <property type="evidence" value="ECO:0007669"/>
    <property type="project" value="UniProtKB-KW"/>
</dbReference>
<feature type="compositionally biased region" description="Polar residues" evidence="2">
    <location>
        <begin position="160"/>
        <end position="172"/>
    </location>
</feature>
<evidence type="ECO:0000256" key="1">
    <source>
        <dbReference type="PROSITE-ProRule" id="PRU00042"/>
    </source>
</evidence>
<dbReference type="InterPro" id="IPR013087">
    <property type="entry name" value="Znf_C2H2_type"/>
</dbReference>
<evidence type="ECO:0000256" key="2">
    <source>
        <dbReference type="SAM" id="MobiDB-lite"/>
    </source>
</evidence>
<feature type="region of interest" description="Disordered" evidence="2">
    <location>
        <begin position="128"/>
        <end position="231"/>
    </location>
</feature>
<evidence type="ECO:0000313" key="5">
    <source>
        <dbReference type="Proteomes" id="UP000053611"/>
    </source>
</evidence>
<feature type="compositionally biased region" description="Low complexity" evidence="2">
    <location>
        <begin position="69"/>
        <end position="81"/>
    </location>
</feature>
<sequence length="231" mass="24338">MQPADATTHSQAFFCRWDYCTVSFPTLSALSAHLREHIASERPVYIPVARRRRANGGWVLDASASTMPSFPSNSFPSPSQPHTHTQSSHASRPSIDDFLPPADVSDLGLGVGVEVDFDAFLRSPSPRFTSTPLSQIPLPSHPSAPSATQPSAPSATQPSNAQRQQPSQSDVSSGALVSPPNSMLPPTQPPPPATSESNVSASPRTSLQFGAAETPRRVSAGGVGFTWGSGK</sequence>
<name>A0A0J0XFG3_9TREE</name>
<feature type="compositionally biased region" description="Low complexity" evidence="2">
    <location>
        <begin position="141"/>
        <end position="159"/>
    </location>
</feature>
<dbReference type="GeneID" id="28980362"/>
<dbReference type="EMBL" id="KQ087249">
    <property type="protein sequence ID" value="KLT39788.1"/>
    <property type="molecule type" value="Genomic_DNA"/>
</dbReference>
<dbReference type="PROSITE" id="PS00028">
    <property type="entry name" value="ZINC_FINGER_C2H2_1"/>
    <property type="match status" value="1"/>
</dbReference>
<dbReference type="PROSITE" id="PS50157">
    <property type="entry name" value="ZINC_FINGER_C2H2_2"/>
    <property type="match status" value="1"/>
</dbReference>
<keyword evidence="5" id="KW-1185">Reference proteome</keyword>
<feature type="compositionally biased region" description="Gly residues" evidence="2">
    <location>
        <begin position="221"/>
        <end position="231"/>
    </location>
</feature>
<feature type="domain" description="C2H2-type" evidence="3">
    <location>
        <begin position="13"/>
        <end position="42"/>
    </location>
</feature>
<keyword evidence="1" id="KW-0863">Zinc-finger</keyword>
<evidence type="ECO:0000259" key="3">
    <source>
        <dbReference type="PROSITE" id="PS50157"/>
    </source>
</evidence>
<reference evidence="4 5" key="1">
    <citation type="submission" date="2015-03" db="EMBL/GenBank/DDBJ databases">
        <title>Genomics and transcriptomics of the oil-accumulating basidiomycete yeast T. oleaginosus allow insights into substrate utilization and the diverse evolutionary trajectories of mating systems in fungi.</title>
        <authorList>
            <consortium name="DOE Joint Genome Institute"/>
            <person name="Kourist R."/>
            <person name="Kracht O."/>
            <person name="Bracharz F."/>
            <person name="Lipzen A."/>
            <person name="Nolan M."/>
            <person name="Ohm R."/>
            <person name="Grigoriev I."/>
            <person name="Sun S."/>
            <person name="Heitman J."/>
            <person name="Bruck T."/>
            <person name="Nowrousian M."/>
        </authorList>
    </citation>
    <scope>NUCLEOTIDE SEQUENCE [LARGE SCALE GENOMIC DNA]</scope>
    <source>
        <strain evidence="4 5">IBC0246</strain>
    </source>
</reference>
<keyword evidence="1" id="KW-0862">Zinc</keyword>
<dbReference type="Proteomes" id="UP000053611">
    <property type="component" value="Unassembled WGS sequence"/>
</dbReference>
<evidence type="ECO:0000313" key="4">
    <source>
        <dbReference type="EMBL" id="KLT39788.1"/>
    </source>
</evidence>
<dbReference type="AlphaFoldDB" id="A0A0J0XFG3"/>
<feature type="compositionally biased region" description="Polar residues" evidence="2">
    <location>
        <begin position="82"/>
        <end position="91"/>
    </location>
</feature>
<organism evidence="4 5">
    <name type="scientific">Cutaneotrichosporon oleaginosum</name>
    <dbReference type="NCBI Taxonomy" id="879819"/>
    <lineage>
        <taxon>Eukaryota</taxon>
        <taxon>Fungi</taxon>
        <taxon>Dikarya</taxon>
        <taxon>Basidiomycota</taxon>
        <taxon>Agaricomycotina</taxon>
        <taxon>Tremellomycetes</taxon>
        <taxon>Trichosporonales</taxon>
        <taxon>Trichosporonaceae</taxon>
        <taxon>Cutaneotrichosporon</taxon>
    </lineage>
</organism>
<gene>
    <name evidence="4" type="ORF">CC85DRAFT_178637</name>
</gene>
<proteinExistence type="predicted"/>
<feature type="compositionally biased region" description="Polar residues" evidence="2">
    <location>
        <begin position="194"/>
        <end position="208"/>
    </location>
</feature>
<dbReference type="RefSeq" id="XP_018276279.1">
    <property type="nucleotide sequence ID" value="XM_018419759.1"/>
</dbReference>
<accession>A0A0J0XFG3</accession>
<feature type="compositionally biased region" description="Pro residues" evidence="2">
    <location>
        <begin position="182"/>
        <end position="193"/>
    </location>
</feature>
<dbReference type="OrthoDB" id="2690228at2759"/>
<protein>
    <recommendedName>
        <fullName evidence="3">C2H2-type domain-containing protein</fullName>
    </recommendedName>
</protein>
<feature type="region of interest" description="Disordered" evidence="2">
    <location>
        <begin position="69"/>
        <end position="99"/>
    </location>
</feature>